<feature type="domain" description="ABC transmembrane type-1" evidence="8">
    <location>
        <begin position="95"/>
        <end position="297"/>
    </location>
</feature>
<keyword evidence="5 7" id="KW-1133">Transmembrane helix</keyword>
<dbReference type="GO" id="GO:0005886">
    <property type="term" value="C:plasma membrane"/>
    <property type="evidence" value="ECO:0007669"/>
    <property type="project" value="UniProtKB-SubCell"/>
</dbReference>
<feature type="transmembrane region" description="Helical" evidence="7">
    <location>
        <begin position="273"/>
        <end position="297"/>
    </location>
</feature>
<comment type="caution">
    <text evidence="9">The sequence shown here is derived from an EMBL/GenBank/DDBJ whole genome shotgun (WGS) entry which is preliminary data.</text>
</comment>
<evidence type="ECO:0000256" key="1">
    <source>
        <dbReference type="ARBA" id="ARBA00004651"/>
    </source>
</evidence>
<dbReference type="RefSeq" id="WP_147845698.1">
    <property type="nucleotide sequence ID" value="NZ_VDUZ01000004.1"/>
</dbReference>
<reference evidence="9 10" key="1">
    <citation type="submission" date="2019-06" db="EMBL/GenBank/DDBJ databases">
        <title>New taxonomy in bacterial strain CC-CFT640, isolated from vineyard.</title>
        <authorList>
            <person name="Lin S.-Y."/>
            <person name="Tsai C.-F."/>
            <person name="Young C.-C."/>
        </authorList>
    </citation>
    <scope>NUCLEOTIDE SEQUENCE [LARGE SCALE GENOMIC DNA]</scope>
    <source>
        <strain evidence="9 10">CC-CFT640</strain>
    </source>
</reference>
<evidence type="ECO:0000256" key="3">
    <source>
        <dbReference type="ARBA" id="ARBA00022475"/>
    </source>
</evidence>
<evidence type="ECO:0000313" key="9">
    <source>
        <dbReference type="EMBL" id="TXL80283.1"/>
    </source>
</evidence>
<dbReference type="Proteomes" id="UP000321638">
    <property type="component" value="Unassembled WGS sequence"/>
</dbReference>
<sequence length="307" mass="33350">MSAGFLLRRLGHGIVVVLGVTIVVFIVTRMVGDPVRVMLPIDASDEQRQAFAHHLGLDRPLPAQFADFFAKLARFDFGESLWQRRPAIDIVLERLPATLELVLVGMALALLLAIPLGVIAALRPGRGWDRATVSLSLLGLSLPQFWLGLLLIILFAVEWGLLPTSGRGTPGHLILPALTLALPATGRLAMIARSSMIDELNQPYVQTAIAKGLPLRRVVGLHALRNAANPVLTLAGWELIRSLAGYAVVVETVFAWPGLGYVAIQAIQRQDLVLLQTVVFVVAIMVVAINLAMDLVYKAIDPRIQLE</sequence>
<keyword evidence="10" id="KW-1185">Reference proteome</keyword>
<dbReference type="PANTHER" id="PTHR43163:SF6">
    <property type="entry name" value="DIPEPTIDE TRANSPORT SYSTEM PERMEASE PROTEIN DPPB-RELATED"/>
    <property type="match status" value="1"/>
</dbReference>
<feature type="transmembrane region" description="Helical" evidence="7">
    <location>
        <begin position="101"/>
        <end position="122"/>
    </location>
</feature>
<comment type="similarity">
    <text evidence="7">Belongs to the binding-protein-dependent transport system permease family.</text>
</comment>
<dbReference type="SUPFAM" id="SSF161098">
    <property type="entry name" value="MetI-like"/>
    <property type="match status" value="1"/>
</dbReference>
<feature type="transmembrane region" description="Helical" evidence="7">
    <location>
        <begin position="12"/>
        <end position="32"/>
    </location>
</feature>
<dbReference type="Pfam" id="PF00528">
    <property type="entry name" value="BPD_transp_1"/>
    <property type="match status" value="1"/>
</dbReference>
<evidence type="ECO:0000256" key="7">
    <source>
        <dbReference type="RuleBase" id="RU363032"/>
    </source>
</evidence>
<evidence type="ECO:0000313" key="10">
    <source>
        <dbReference type="Proteomes" id="UP000321638"/>
    </source>
</evidence>
<dbReference type="Pfam" id="PF19300">
    <property type="entry name" value="BPD_transp_1_N"/>
    <property type="match status" value="1"/>
</dbReference>
<feature type="transmembrane region" description="Helical" evidence="7">
    <location>
        <begin position="243"/>
        <end position="267"/>
    </location>
</feature>
<keyword evidence="3" id="KW-1003">Cell membrane</keyword>
<comment type="subcellular location">
    <subcellularLocation>
        <location evidence="1 7">Cell membrane</location>
        <topology evidence="1 7">Multi-pass membrane protein</topology>
    </subcellularLocation>
</comment>
<feature type="transmembrane region" description="Helical" evidence="7">
    <location>
        <begin position="173"/>
        <end position="192"/>
    </location>
</feature>
<dbReference type="PROSITE" id="PS50928">
    <property type="entry name" value="ABC_TM1"/>
    <property type="match status" value="1"/>
</dbReference>
<evidence type="ECO:0000256" key="6">
    <source>
        <dbReference type="ARBA" id="ARBA00023136"/>
    </source>
</evidence>
<dbReference type="GO" id="GO:0055085">
    <property type="term" value="P:transmembrane transport"/>
    <property type="evidence" value="ECO:0007669"/>
    <property type="project" value="InterPro"/>
</dbReference>
<feature type="transmembrane region" description="Helical" evidence="7">
    <location>
        <begin position="134"/>
        <end position="161"/>
    </location>
</feature>
<protein>
    <submittedName>
        <fullName evidence="9">ABC transporter permease</fullName>
    </submittedName>
</protein>
<evidence type="ECO:0000259" key="8">
    <source>
        <dbReference type="PROSITE" id="PS50928"/>
    </source>
</evidence>
<accession>A0A5C8PTH1</accession>
<dbReference type="InterPro" id="IPR035906">
    <property type="entry name" value="MetI-like_sf"/>
</dbReference>
<dbReference type="InterPro" id="IPR045621">
    <property type="entry name" value="BPD_transp_1_N"/>
</dbReference>
<dbReference type="AlphaFoldDB" id="A0A5C8PTH1"/>
<proteinExistence type="inferred from homology"/>
<keyword evidence="2 7" id="KW-0813">Transport</keyword>
<gene>
    <name evidence="9" type="ORF">FHP25_04415</name>
</gene>
<keyword evidence="4 7" id="KW-0812">Transmembrane</keyword>
<evidence type="ECO:0000256" key="2">
    <source>
        <dbReference type="ARBA" id="ARBA00022448"/>
    </source>
</evidence>
<dbReference type="CDD" id="cd06261">
    <property type="entry name" value="TM_PBP2"/>
    <property type="match status" value="1"/>
</dbReference>
<dbReference type="PANTHER" id="PTHR43163">
    <property type="entry name" value="DIPEPTIDE TRANSPORT SYSTEM PERMEASE PROTEIN DPPB-RELATED"/>
    <property type="match status" value="1"/>
</dbReference>
<dbReference type="EMBL" id="VDUZ01000004">
    <property type="protein sequence ID" value="TXL80283.1"/>
    <property type="molecule type" value="Genomic_DNA"/>
</dbReference>
<dbReference type="Gene3D" id="1.10.3720.10">
    <property type="entry name" value="MetI-like"/>
    <property type="match status" value="1"/>
</dbReference>
<dbReference type="OrthoDB" id="9807402at2"/>
<evidence type="ECO:0000256" key="5">
    <source>
        <dbReference type="ARBA" id="ARBA00022989"/>
    </source>
</evidence>
<dbReference type="InterPro" id="IPR000515">
    <property type="entry name" value="MetI-like"/>
</dbReference>
<organism evidence="9 10">
    <name type="scientific">Vineibacter terrae</name>
    <dbReference type="NCBI Taxonomy" id="2586908"/>
    <lineage>
        <taxon>Bacteria</taxon>
        <taxon>Pseudomonadati</taxon>
        <taxon>Pseudomonadota</taxon>
        <taxon>Alphaproteobacteria</taxon>
        <taxon>Hyphomicrobiales</taxon>
        <taxon>Vineibacter</taxon>
    </lineage>
</organism>
<keyword evidence="6 7" id="KW-0472">Membrane</keyword>
<name>A0A5C8PTH1_9HYPH</name>
<evidence type="ECO:0000256" key="4">
    <source>
        <dbReference type="ARBA" id="ARBA00022692"/>
    </source>
</evidence>